<dbReference type="OrthoDB" id="9791262at2"/>
<keyword evidence="2" id="KW-0560">Oxidoreductase</keyword>
<proteinExistence type="predicted"/>
<sequence length="295" mass="33482">MKSTNREKLERQGYCIVRSLFDQSMIEKIGQWCDKALEHVSENHRSQFKSQGCLVDISDYPDFSEIIGHEALAALFDELDLGGHVFSSGSIISKPPASPPLFWHHDWWGWDDPLSYTDRIPQVNMMIYLSPTLPDNGCLRVIPGSHHQRHPIHEVPAVYGSSLSRVENLEHPLYQSWEGEVAIEVQPGDVVVKDTRLLHSAYANTSNENRTLLSLNFNPDFPALPAGMQARIKSIFMREREFDGCSVPNDLLVAQWPERQRKKIEHLFPECAGDIRPLNFNFSPDLDLLNGAGHS</sequence>
<dbReference type="EMBL" id="PTIY01000017">
    <property type="protein sequence ID" value="PPK66280.1"/>
    <property type="molecule type" value="Genomic_DNA"/>
</dbReference>
<evidence type="ECO:0000313" key="3">
    <source>
        <dbReference type="Proteomes" id="UP000238071"/>
    </source>
</evidence>
<accession>A0A2S6GM75</accession>
<dbReference type="AlphaFoldDB" id="A0A2S6GM75"/>
<reference evidence="2 3" key="1">
    <citation type="submission" date="2018-02" db="EMBL/GenBank/DDBJ databases">
        <title>Subsurface microbial communities from deep shales in Ohio and West Virginia, USA.</title>
        <authorList>
            <person name="Wrighton K."/>
        </authorList>
    </citation>
    <scope>NUCLEOTIDE SEQUENCE [LARGE SCALE GENOMIC DNA]</scope>
    <source>
        <strain evidence="2 3">OWC-G53F</strain>
    </source>
</reference>
<dbReference type="GO" id="GO:0016706">
    <property type="term" value="F:2-oxoglutarate-dependent dioxygenase activity"/>
    <property type="evidence" value="ECO:0007669"/>
    <property type="project" value="UniProtKB-ARBA"/>
</dbReference>
<dbReference type="InterPro" id="IPR008775">
    <property type="entry name" value="Phytyl_CoA_dOase-like"/>
</dbReference>
<comment type="caution">
    <text evidence="2">The sequence shown here is derived from an EMBL/GenBank/DDBJ whole genome shotgun (WGS) entry which is preliminary data.</text>
</comment>
<dbReference type="PANTHER" id="PTHR20883:SF48">
    <property type="entry name" value="ECTOINE DIOXYGENASE"/>
    <property type="match status" value="1"/>
</dbReference>
<protein>
    <submittedName>
        <fullName evidence="2">Ectoine hydroxylase-related dioxygenase (Phytanoyl-CoA dioxygenase family)</fullName>
    </submittedName>
</protein>
<dbReference type="PANTHER" id="PTHR20883">
    <property type="entry name" value="PHYTANOYL-COA DIOXYGENASE DOMAIN CONTAINING 1"/>
    <property type="match status" value="1"/>
</dbReference>
<dbReference type="GO" id="GO:0005506">
    <property type="term" value="F:iron ion binding"/>
    <property type="evidence" value="ECO:0007669"/>
    <property type="project" value="UniProtKB-ARBA"/>
</dbReference>
<dbReference type="Proteomes" id="UP000238071">
    <property type="component" value="Unassembled WGS sequence"/>
</dbReference>
<dbReference type="SUPFAM" id="SSF51197">
    <property type="entry name" value="Clavaminate synthase-like"/>
    <property type="match status" value="1"/>
</dbReference>
<dbReference type="RefSeq" id="WP_104425062.1">
    <property type="nucleotide sequence ID" value="NZ_PTIY01000017.1"/>
</dbReference>
<comment type="cofactor">
    <cofactor evidence="1">
        <name>Fe(2+)</name>
        <dbReference type="ChEBI" id="CHEBI:29033"/>
    </cofactor>
</comment>
<evidence type="ECO:0000256" key="1">
    <source>
        <dbReference type="ARBA" id="ARBA00001954"/>
    </source>
</evidence>
<gene>
    <name evidence="2" type="ORF">B0F88_11719</name>
</gene>
<organism evidence="2 3">
    <name type="scientific">Methylobacter tundripaludum</name>
    <dbReference type="NCBI Taxonomy" id="173365"/>
    <lineage>
        <taxon>Bacteria</taxon>
        <taxon>Pseudomonadati</taxon>
        <taxon>Pseudomonadota</taxon>
        <taxon>Gammaproteobacteria</taxon>
        <taxon>Methylococcales</taxon>
        <taxon>Methylococcaceae</taxon>
        <taxon>Methylobacter</taxon>
    </lineage>
</organism>
<dbReference type="Pfam" id="PF05721">
    <property type="entry name" value="PhyH"/>
    <property type="match status" value="1"/>
</dbReference>
<keyword evidence="2" id="KW-0223">Dioxygenase</keyword>
<name>A0A2S6GM75_9GAMM</name>
<dbReference type="Gene3D" id="2.60.120.620">
    <property type="entry name" value="q2cbj1_9rhob like domain"/>
    <property type="match status" value="1"/>
</dbReference>
<keyword evidence="3" id="KW-1185">Reference proteome</keyword>
<evidence type="ECO:0000313" key="2">
    <source>
        <dbReference type="EMBL" id="PPK66280.1"/>
    </source>
</evidence>